<dbReference type="AlphaFoldDB" id="A0A5M8PZC8"/>
<feature type="domain" description="Isochorismatase-like" evidence="3">
    <location>
        <begin position="23"/>
        <end position="191"/>
    </location>
</feature>
<evidence type="ECO:0000256" key="1">
    <source>
        <dbReference type="ARBA" id="ARBA00006336"/>
    </source>
</evidence>
<dbReference type="GO" id="GO:0016787">
    <property type="term" value="F:hydrolase activity"/>
    <property type="evidence" value="ECO:0007669"/>
    <property type="project" value="UniProtKB-KW"/>
</dbReference>
<dbReference type="Proteomes" id="UP000324767">
    <property type="component" value="Unassembled WGS sequence"/>
</dbReference>
<dbReference type="PANTHER" id="PTHR43540:SF15">
    <property type="entry name" value="BLR5631 PROTEIN"/>
    <property type="match status" value="1"/>
</dbReference>
<proteinExistence type="inferred from homology"/>
<comment type="caution">
    <text evidence="4">The sequence shown here is derived from an EMBL/GenBank/DDBJ whole genome shotgun (WGS) entry which is preliminary data.</text>
</comment>
<protein>
    <submittedName>
        <fullName evidence="4">Isochorismatase hydrolase</fullName>
    </submittedName>
</protein>
<comment type="similarity">
    <text evidence="1">Belongs to the isochorismatase family.</text>
</comment>
<keyword evidence="2 4" id="KW-0378">Hydrolase</keyword>
<gene>
    <name evidence="4" type="ORF">FRX48_02402</name>
</gene>
<name>A0A5M8PZC8_9LECA</name>
<dbReference type="Pfam" id="PF00857">
    <property type="entry name" value="Isochorismatase"/>
    <property type="match status" value="1"/>
</dbReference>
<dbReference type="InterPro" id="IPR000868">
    <property type="entry name" value="Isochorismatase-like_dom"/>
</dbReference>
<accession>A0A5M8PZC8</accession>
<evidence type="ECO:0000313" key="4">
    <source>
        <dbReference type="EMBL" id="KAA6414040.1"/>
    </source>
</evidence>
<dbReference type="InterPro" id="IPR050272">
    <property type="entry name" value="Isochorismatase-like_hydrls"/>
</dbReference>
<reference evidence="4 5" key="1">
    <citation type="submission" date="2019-09" db="EMBL/GenBank/DDBJ databases">
        <title>The hologenome of the rock-dwelling lichen Lasallia pustulata.</title>
        <authorList>
            <person name="Greshake Tzovaras B."/>
            <person name="Segers F."/>
            <person name="Bicker A."/>
            <person name="Dal Grande F."/>
            <person name="Otte J."/>
            <person name="Hankeln T."/>
            <person name="Schmitt I."/>
            <person name="Ebersberger I."/>
        </authorList>
    </citation>
    <scope>NUCLEOTIDE SEQUENCE [LARGE SCALE GENOMIC DNA]</scope>
    <source>
        <strain evidence="4">A1-1</strain>
    </source>
</reference>
<dbReference type="InterPro" id="IPR036380">
    <property type="entry name" value="Isochorismatase-like_sf"/>
</dbReference>
<evidence type="ECO:0000256" key="2">
    <source>
        <dbReference type="ARBA" id="ARBA00022801"/>
    </source>
</evidence>
<dbReference type="EMBL" id="VXIT01000003">
    <property type="protein sequence ID" value="KAA6414040.1"/>
    <property type="molecule type" value="Genomic_DNA"/>
</dbReference>
<evidence type="ECO:0000313" key="5">
    <source>
        <dbReference type="Proteomes" id="UP000324767"/>
    </source>
</evidence>
<dbReference type="Gene3D" id="3.40.50.850">
    <property type="entry name" value="Isochorismatase-like"/>
    <property type="match status" value="1"/>
</dbReference>
<sequence length="195" mass="20533">MPPPKSFRALIGLPPSTATPTNSALILIDAQTEYASGLLATTNVAATRAAIKSLLHKYRAAGGDVVHVLHRTPEGAPVFTDGGTEAEMEELRGVEGEAAEKTIHKTMPSSFAGTDLHEYLEKTGKKKVVLTGYMAHVCVSTTARQAAELGYDVILAEDAIGDRDIPGMSGEEVTRAALLELGDAFGTVVNSSEIK</sequence>
<dbReference type="PANTHER" id="PTHR43540">
    <property type="entry name" value="PEROXYUREIDOACRYLATE/UREIDOACRYLATE AMIDOHYDROLASE-RELATED"/>
    <property type="match status" value="1"/>
</dbReference>
<dbReference type="OrthoDB" id="245563at2759"/>
<organism evidence="4 5">
    <name type="scientific">Lasallia pustulata</name>
    <dbReference type="NCBI Taxonomy" id="136370"/>
    <lineage>
        <taxon>Eukaryota</taxon>
        <taxon>Fungi</taxon>
        <taxon>Dikarya</taxon>
        <taxon>Ascomycota</taxon>
        <taxon>Pezizomycotina</taxon>
        <taxon>Lecanoromycetes</taxon>
        <taxon>OSLEUM clade</taxon>
        <taxon>Umbilicariomycetidae</taxon>
        <taxon>Umbilicariales</taxon>
        <taxon>Umbilicariaceae</taxon>
        <taxon>Lasallia</taxon>
    </lineage>
</organism>
<dbReference type="SUPFAM" id="SSF52499">
    <property type="entry name" value="Isochorismatase-like hydrolases"/>
    <property type="match status" value="1"/>
</dbReference>
<evidence type="ECO:0000259" key="3">
    <source>
        <dbReference type="Pfam" id="PF00857"/>
    </source>
</evidence>